<evidence type="ECO:0000256" key="4">
    <source>
        <dbReference type="ARBA" id="ARBA00022989"/>
    </source>
</evidence>
<evidence type="ECO:0000256" key="3">
    <source>
        <dbReference type="ARBA" id="ARBA00022692"/>
    </source>
</evidence>
<keyword evidence="8" id="KW-1185">Reference proteome</keyword>
<keyword evidence="4 6" id="KW-1133">Transmembrane helix</keyword>
<evidence type="ECO:0000256" key="1">
    <source>
        <dbReference type="ARBA" id="ARBA00004651"/>
    </source>
</evidence>
<feature type="transmembrane region" description="Helical" evidence="6">
    <location>
        <begin position="114"/>
        <end position="134"/>
    </location>
</feature>
<evidence type="ECO:0000256" key="6">
    <source>
        <dbReference type="SAM" id="Phobius"/>
    </source>
</evidence>
<dbReference type="KEGG" id="tio:INP52_08385"/>
<gene>
    <name evidence="7" type="ORF">INP52_08385</name>
</gene>
<feature type="transmembrane region" description="Helical" evidence="6">
    <location>
        <begin position="444"/>
        <end position="464"/>
    </location>
</feature>
<feature type="transmembrane region" description="Helical" evidence="6">
    <location>
        <begin position="288"/>
        <end position="307"/>
    </location>
</feature>
<feature type="transmembrane region" description="Helical" evidence="6">
    <location>
        <begin position="140"/>
        <end position="163"/>
    </location>
</feature>
<evidence type="ECO:0000313" key="7">
    <source>
        <dbReference type="EMBL" id="QOY61628.1"/>
    </source>
</evidence>
<evidence type="ECO:0000313" key="8">
    <source>
        <dbReference type="Proteomes" id="UP000593735"/>
    </source>
</evidence>
<name>A0A7S7MBY4_9ACTN</name>
<evidence type="ECO:0000256" key="5">
    <source>
        <dbReference type="ARBA" id="ARBA00023136"/>
    </source>
</evidence>
<feature type="transmembrane region" description="Helical" evidence="6">
    <location>
        <begin position="319"/>
        <end position="339"/>
    </location>
</feature>
<keyword evidence="3 6" id="KW-0812">Transmembrane</keyword>
<comment type="subcellular location">
    <subcellularLocation>
        <location evidence="1">Cell membrane</location>
        <topology evidence="1">Multi-pass membrane protein</topology>
    </subcellularLocation>
</comment>
<dbReference type="PANTHER" id="PTHR43652:SF6">
    <property type="entry name" value="ARGININE REPRESSOR"/>
    <property type="match status" value="1"/>
</dbReference>
<dbReference type="Proteomes" id="UP000593735">
    <property type="component" value="Chromosome"/>
</dbReference>
<dbReference type="InterPro" id="IPR018385">
    <property type="entry name" value="C4_dicarb_anaerob_car-like"/>
</dbReference>
<dbReference type="AlphaFoldDB" id="A0A7S7MBY4"/>
<feature type="transmembrane region" description="Helical" evidence="6">
    <location>
        <begin position="260"/>
        <end position="282"/>
    </location>
</feature>
<organism evidence="7 8">
    <name type="scientific">Thermophilibacter immobilis</name>
    <dbReference type="NCBI Taxonomy" id="2779519"/>
    <lineage>
        <taxon>Bacteria</taxon>
        <taxon>Bacillati</taxon>
        <taxon>Actinomycetota</taxon>
        <taxon>Coriobacteriia</taxon>
        <taxon>Coriobacteriales</taxon>
        <taxon>Atopobiaceae</taxon>
        <taxon>Thermophilibacter</taxon>
    </lineage>
</organism>
<feature type="transmembrane region" description="Helical" evidence="6">
    <location>
        <begin position="170"/>
        <end position="189"/>
    </location>
</feature>
<dbReference type="PANTHER" id="PTHR43652">
    <property type="entry name" value="BASIC AMINO ACID ANTIPORTER YFCC-RELATED"/>
    <property type="match status" value="1"/>
</dbReference>
<feature type="transmembrane region" description="Helical" evidence="6">
    <location>
        <begin position="72"/>
        <end position="93"/>
    </location>
</feature>
<accession>A0A7S7MBY4</accession>
<dbReference type="Pfam" id="PF03606">
    <property type="entry name" value="DcuC"/>
    <property type="match status" value="1"/>
</dbReference>
<reference evidence="7 8" key="1">
    <citation type="submission" date="2020-10" db="EMBL/GenBank/DDBJ databases">
        <title>Olsenella immobilis sp.nov., isolated from the mud in a fermentation cellar used for the production of Chinese strong-flavoured liquor.</title>
        <authorList>
            <person name="Lu L."/>
        </authorList>
    </citation>
    <scope>NUCLEOTIDE SEQUENCE [LARGE SCALE GENOMIC DNA]</scope>
    <source>
        <strain evidence="7 8">LZLJ-2</strain>
    </source>
</reference>
<keyword evidence="5 6" id="KW-0472">Membrane</keyword>
<dbReference type="InterPro" id="IPR051679">
    <property type="entry name" value="DASS-Related_Transporters"/>
</dbReference>
<feature type="transmembrane region" description="Helical" evidence="6">
    <location>
        <begin position="417"/>
        <end position="437"/>
    </location>
</feature>
<protein>
    <submittedName>
        <fullName evidence="7">YfcC family protein</fullName>
    </submittedName>
</protein>
<proteinExistence type="predicted"/>
<feature type="transmembrane region" description="Helical" evidence="6">
    <location>
        <begin position="195"/>
        <end position="217"/>
    </location>
</feature>
<evidence type="ECO:0000256" key="2">
    <source>
        <dbReference type="ARBA" id="ARBA00022475"/>
    </source>
</evidence>
<sequence length="466" mass="49953">MYTIIFALLAAVTILTWVIPSGQYQRTEVNGREVTVADTYESLDKVSTDEDGVTTDLRQGVFDLFMAPTEGIQAAIDVVAFVFIVGGAFGIITKTGAIEAGMKRLVKSLRGNDILIIPITMILFSLGGTMFGMSEETLPFFAIFVPIMIGMGFDSFTAFMVVFVGPSVGYMAGVVNPFNTLVAQGIVGITDNPQIWLRSIYWVILTGVGIAFVMHYANKVRKDAKRSIVYEEDLAKRSEMAEGAGDDELDRSTFTGHQKAVLVVFLVGMIVMVWGLVTQGWYMNELSGIYLAIGILSGIVGGLNEHQIAEEFVNGVKDFAYAAIIIGLARAVLIIAQNGQIIDTILYGLATTLSGMPPAIYSVLLYVFLALLSLLVPSSSGFAALTMPIIGPLTELMGLNAQAAITGVDMANKLANILSPMSGMMVAGLAICGIPLVKWWKGSWKLMAFLVVAGIAFTTISGLMPA</sequence>
<dbReference type="GO" id="GO:0005886">
    <property type="term" value="C:plasma membrane"/>
    <property type="evidence" value="ECO:0007669"/>
    <property type="project" value="UniProtKB-SubCell"/>
</dbReference>
<keyword evidence="2" id="KW-1003">Cell membrane</keyword>
<dbReference type="EMBL" id="CP063767">
    <property type="protein sequence ID" value="QOY61628.1"/>
    <property type="molecule type" value="Genomic_DNA"/>
</dbReference>